<proteinExistence type="predicted"/>
<evidence type="ECO:0000313" key="3">
    <source>
        <dbReference type="Proteomes" id="UP000051010"/>
    </source>
</evidence>
<comment type="caution">
    <text evidence="2">The sequence shown here is derived from an EMBL/GenBank/DDBJ whole genome shotgun (WGS) entry which is preliminary data.</text>
</comment>
<dbReference type="Proteomes" id="UP000051010">
    <property type="component" value="Unassembled WGS sequence"/>
</dbReference>
<protein>
    <submittedName>
        <fullName evidence="2">Uncharacterized protein</fullName>
    </submittedName>
</protein>
<organism evidence="2 3">
    <name type="scientific">Lentilactobacillus parafarraginis DSM 18390 = JCM 14109</name>
    <dbReference type="NCBI Taxonomy" id="1423786"/>
    <lineage>
        <taxon>Bacteria</taxon>
        <taxon>Bacillati</taxon>
        <taxon>Bacillota</taxon>
        <taxon>Bacilli</taxon>
        <taxon>Lactobacillales</taxon>
        <taxon>Lactobacillaceae</taxon>
        <taxon>Lentilactobacillus</taxon>
    </lineage>
</organism>
<sequence>MISTHCQKRFCEKWLEYADFLTMQRRNRPDVTTTDISKLDEQTMKLHNPPRLGSSIS</sequence>
<evidence type="ECO:0000256" key="1">
    <source>
        <dbReference type="SAM" id="MobiDB-lite"/>
    </source>
</evidence>
<evidence type="ECO:0000313" key="2">
    <source>
        <dbReference type="EMBL" id="KRM45867.1"/>
    </source>
</evidence>
<gene>
    <name evidence="2" type="ORF">FD47_GL000049</name>
</gene>
<dbReference type="AlphaFoldDB" id="A0A0R1Z1X0"/>
<dbReference type="EMBL" id="AZFZ01000001">
    <property type="protein sequence ID" value="KRM45867.1"/>
    <property type="molecule type" value="Genomic_DNA"/>
</dbReference>
<name>A0A0R1Z1X0_9LACO</name>
<dbReference type="PATRIC" id="fig|1423786.4.peg.48"/>
<accession>A0A0R1Z1X0</accession>
<feature type="region of interest" description="Disordered" evidence="1">
    <location>
        <begin position="31"/>
        <end position="57"/>
    </location>
</feature>
<reference evidence="2 3" key="1">
    <citation type="journal article" date="2015" name="Genome Announc.">
        <title>Expanding the biotechnology potential of lactobacilli through comparative genomics of 213 strains and associated genera.</title>
        <authorList>
            <person name="Sun Z."/>
            <person name="Harris H.M."/>
            <person name="McCann A."/>
            <person name="Guo C."/>
            <person name="Argimon S."/>
            <person name="Zhang W."/>
            <person name="Yang X."/>
            <person name="Jeffery I.B."/>
            <person name="Cooney J.C."/>
            <person name="Kagawa T.F."/>
            <person name="Liu W."/>
            <person name="Song Y."/>
            <person name="Salvetti E."/>
            <person name="Wrobel A."/>
            <person name="Rasinkangas P."/>
            <person name="Parkhill J."/>
            <person name="Rea M.C."/>
            <person name="O'Sullivan O."/>
            <person name="Ritari J."/>
            <person name="Douillard F.P."/>
            <person name="Paul Ross R."/>
            <person name="Yang R."/>
            <person name="Briner A.E."/>
            <person name="Felis G.E."/>
            <person name="de Vos W.M."/>
            <person name="Barrangou R."/>
            <person name="Klaenhammer T.R."/>
            <person name="Caufield P.W."/>
            <person name="Cui Y."/>
            <person name="Zhang H."/>
            <person name="O'Toole P.W."/>
        </authorList>
    </citation>
    <scope>NUCLEOTIDE SEQUENCE [LARGE SCALE GENOMIC DNA]</scope>
    <source>
        <strain evidence="2 3">DSM 18390</strain>
    </source>
</reference>